<comment type="caution">
    <text evidence="1">The sequence shown here is derived from an EMBL/GenBank/DDBJ whole genome shotgun (WGS) entry which is preliminary data.</text>
</comment>
<dbReference type="EMBL" id="MU276306">
    <property type="protein sequence ID" value="KAI0039427.1"/>
    <property type="molecule type" value="Genomic_DNA"/>
</dbReference>
<dbReference type="Proteomes" id="UP000814033">
    <property type="component" value="Unassembled WGS sequence"/>
</dbReference>
<reference evidence="1" key="1">
    <citation type="submission" date="2021-02" db="EMBL/GenBank/DDBJ databases">
        <authorList>
            <consortium name="DOE Joint Genome Institute"/>
            <person name="Ahrendt S."/>
            <person name="Looney B.P."/>
            <person name="Miyauchi S."/>
            <person name="Morin E."/>
            <person name="Drula E."/>
            <person name="Courty P.E."/>
            <person name="Chicoki N."/>
            <person name="Fauchery L."/>
            <person name="Kohler A."/>
            <person name="Kuo A."/>
            <person name="Labutti K."/>
            <person name="Pangilinan J."/>
            <person name="Lipzen A."/>
            <person name="Riley R."/>
            <person name="Andreopoulos W."/>
            <person name="He G."/>
            <person name="Johnson J."/>
            <person name="Barry K.W."/>
            <person name="Grigoriev I.V."/>
            <person name="Nagy L."/>
            <person name="Hibbett D."/>
            <person name="Henrissat B."/>
            <person name="Matheny P.B."/>
            <person name="Labbe J."/>
            <person name="Martin F."/>
        </authorList>
    </citation>
    <scope>NUCLEOTIDE SEQUENCE</scope>
    <source>
        <strain evidence="1">FP105234-sp</strain>
    </source>
</reference>
<sequence>MCVCCHRCHLVQMAFDSLFFQAKTKGRRRRSSRLSSKTFMINIVTASNNKIGHILVQLIHRQDIINEEGVDYYLSMDERSDEMMRLGYLLQNKNGRLRRSVQNAGTGAWHADELAEDKNITYIEEIVITEAWRGRGICTWALNALFRLDVMCRPRFLWAWPTLLNHLEPAPTAGHGKMTAAEVAAYHQRKDRVVNLFRKIGFRRVGNSEFFCMSRDPHHRSRAVAVEGDAPYKDGSPAESVNSMMHSIIGHGIYQTW</sequence>
<reference evidence="1" key="2">
    <citation type="journal article" date="2022" name="New Phytol.">
        <title>Evolutionary transition to the ectomycorrhizal habit in the genomes of a hyperdiverse lineage of mushroom-forming fungi.</title>
        <authorList>
            <person name="Looney B."/>
            <person name="Miyauchi S."/>
            <person name="Morin E."/>
            <person name="Drula E."/>
            <person name="Courty P.E."/>
            <person name="Kohler A."/>
            <person name="Kuo A."/>
            <person name="LaButti K."/>
            <person name="Pangilinan J."/>
            <person name="Lipzen A."/>
            <person name="Riley R."/>
            <person name="Andreopoulos W."/>
            <person name="He G."/>
            <person name="Johnson J."/>
            <person name="Nolan M."/>
            <person name="Tritt A."/>
            <person name="Barry K.W."/>
            <person name="Grigoriev I.V."/>
            <person name="Nagy L.G."/>
            <person name="Hibbett D."/>
            <person name="Henrissat B."/>
            <person name="Matheny P.B."/>
            <person name="Labbe J."/>
            <person name="Martin F.M."/>
        </authorList>
    </citation>
    <scope>NUCLEOTIDE SEQUENCE</scope>
    <source>
        <strain evidence="1">FP105234-sp</strain>
    </source>
</reference>
<accession>A0ACB8R698</accession>
<evidence type="ECO:0000313" key="1">
    <source>
        <dbReference type="EMBL" id="KAI0039427.1"/>
    </source>
</evidence>
<organism evidence="1 2">
    <name type="scientific">Auriscalpium vulgare</name>
    <dbReference type="NCBI Taxonomy" id="40419"/>
    <lineage>
        <taxon>Eukaryota</taxon>
        <taxon>Fungi</taxon>
        <taxon>Dikarya</taxon>
        <taxon>Basidiomycota</taxon>
        <taxon>Agaricomycotina</taxon>
        <taxon>Agaricomycetes</taxon>
        <taxon>Russulales</taxon>
        <taxon>Auriscalpiaceae</taxon>
        <taxon>Auriscalpium</taxon>
    </lineage>
</organism>
<gene>
    <name evidence="1" type="ORF">FA95DRAFT_1684286</name>
</gene>
<keyword evidence="2" id="KW-1185">Reference proteome</keyword>
<proteinExistence type="predicted"/>
<protein>
    <submittedName>
        <fullName evidence="1">Uncharacterized protein</fullName>
    </submittedName>
</protein>
<evidence type="ECO:0000313" key="2">
    <source>
        <dbReference type="Proteomes" id="UP000814033"/>
    </source>
</evidence>
<name>A0ACB8R698_9AGAM</name>